<proteinExistence type="predicted"/>
<protein>
    <submittedName>
        <fullName evidence="2">Uncharacterized protein</fullName>
    </submittedName>
</protein>
<sequence>MAPPLDTSESDDSKPEATPIPPKEKRLPKSTTNDNEPFGFMDAILELKKFFADYPSLLELGRQLRNAQGNERVDVFYRHIVNMKQ</sequence>
<comment type="caution">
    <text evidence="2">The sequence shown here is derived from an EMBL/GenBank/DDBJ whole genome shotgun (WGS) entry which is preliminary data.</text>
</comment>
<dbReference type="EMBL" id="BMAV01011074">
    <property type="protein sequence ID" value="GFY56637.1"/>
    <property type="molecule type" value="Genomic_DNA"/>
</dbReference>
<evidence type="ECO:0000313" key="2">
    <source>
        <dbReference type="EMBL" id="GFY56637.1"/>
    </source>
</evidence>
<dbReference type="Proteomes" id="UP000886998">
    <property type="component" value="Unassembled WGS sequence"/>
</dbReference>
<evidence type="ECO:0000256" key="1">
    <source>
        <dbReference type="SAM" id="MobiDB-lite"/>
    </source>
</evidence>
<dbReference type="AlphaFoldDB" id="A0A8X6XPZ6"/>
<accession>A0A8X6XPZ6</accession>
<name>A0A8X6XPZ6_9ARAC</name>
<feature type="region of interest" description="Disordered" evidence="1">
    <location>
        <begin position="1"/>
        <end position="35"/>
    </location>
</feature>
<reference evidence="2" key="1">
    <citation type="submission" date="2020-08" db="EMBL/GenBank/DDBJ databases">
        <title>Multicomponent nature underlies the extraordinary mechanical properties of spider dragline silk.</title>
        <authorList>
            <person name="Kono N."/>
            <person name="Nakamura H."/>
            <person name="Mori M."/>
            <person name="Yoshida Y."/>
            <person name="Ohtoshi R."/>
            <person name="Malay A.D."/>
            <person name="Moran D.A.P."/>
            <person name="Tomita M."/>
            <person name="Numata K."/>
            <person name="Arakawa K."/>
        </authorList>
    </citation>
    <scope>NUCLEOTIDE SEQUENCE</scope>
</reference>
<keyword evidence="3" id="KW-1185">Reference proteome</keyword>
<dbReference type="OrthoDB" id="10411018at2759"/>
<organism evidence="2 3">
    <name type="scientific">Trichonephila inaurata madagascariensis</name>
    <dbReference type="NCBI Taxonomy" id="2747483"/>
    <lineage>
        <taxon>Eukaryota</taxon>
        <taxon>Metazoa</taxon>
        <taxon>Ecdysozoa</taxon>
        <taxon>Arthropoda</taxon>
        <taxon>Chelicerata</taxon>
        <taxon>Arachnida</taxon>
        <taxon>Araneae</taxon>
        <taxon>Araneomorphae</taxon>
        <taxon>Entelegynae</taxon>
        <taxon>Araneoidea</taxon>
        <taxon>Nephilidae</taxon>
        <taxon>Trichonephila</taxon>
        <taxon>Trichonephila inaurata</taxon>
    </lineage>
</organism>
<gene>
    <name evidence="2" type="ORF">TNIN_470421</name>
</gene>
<evidence type="ECO:0000313" key="3">
    <source>
        <dbReference type="Proteomes" id="UP000886998"/>
    </source>
</evidence>